<keyword evidence="4 7" id="KW-0472">Membrane</keyword>
<feature type="domain" description="GAIN-B" evidence="8">
    <location>
        <begin position="295"/>
        <end position="442"/>
    </location>
</feature>
<evidence type="ECO:0000256" key="7">
    <source>
        <dbReference type="SAM" id="Phobius"/>
    </source>
</evidence>
<evidence type="ECO:0000256" key="1">
    <source>
        <dbReference type="ARBA" id="ARBA00004141"/>
    </source>
</evidence>
<evidence type="ECO:0000259" key="8">
    <source>
        <dbReference type="PROSITE" id="PS50221"/>
    </source>
</evidence>
<keyword evidence="12" id="KW-1185">Reference proteome</keyword>
<dbReference type="InterPro" id="IPR017981">
    <property type="entry name" value="GPCR_2-like_7TM"/>
</dbReference>
<dbReference type="InterPro" id="IPR036772">
    <property type="entry name" value="SRCR-like_dom_sf"/>
</dbReference>
<dbReference type="InterPro" id="IPR000832">
    <property type="entry name" value="GPCR_2_secretin-like"/>
</dbReference>
<dbReference type="Gene3D" id="1.20.1070.10">
    <property type="entry name" value="Rhodopsin 7-helix transmembrane proteins"/>
    <property type="match status" value="1"/>
</dbReference>
<dbReference type="PROSITE" id="PS50261">
    <property type="entry name" value="G_PROTEIN_RECEP_F2_4"/>
    <property type="match status" value="1"/>
</dbReference>
<comment type="subcellular location">
    <subcellularLocation>
        <location evidence="1">Membrane</location>
        <topology evidence="1">Multi-pass membrane protein</topology>
    </subcellularLocation>
</comment>
<keyword evidence="2 7" id="KW-0812">Transmembrane</keyword>
<dbReference type="Pfam" id="PF00530">
    <property type="entry name" value="SRCR"/>
    <property type="match status" value="2"/>
</dbReference>
<comment type="caution">
    <text evidence="6">Lacks conserved residue(s) required for the propagation of feature annotation.</text>
</comment>
<dbReference type="PANTHER" id="PTHR12011">
    <property type="entry name" value="ADHESION G-PROTEIN COUPLED RECEPTOR"/>
    <property type="match status" value="1"/>
</dbReference>
<keyword evidence="5" id="KW-1015">Disulfide bond</keyword>
<feature type="domain" description="SRCR" evidence="10">
    <location>
        <begin position="56"/>
        <end position="166"/>
    </location>
</feature>
<feature type="domain" description="G-protein coupled receptors family 2 profile 2" evidence="9">
    <location>
        <begin position="452"/>
        <end position="538"/>
    </location>
</feature>
<evidence type="ECO:0000313" key="12">
    <source>
        <dbReference type="Proteomes" id="UP001164746"/>
    </source>
</evidence>
<evidence type="ECO:0000256" key="3">
    <source>
        <dbReference type="ARBA" id="ARBA00022989"/>
    </source>
</evidence>
<dbReference type="InterPro" id="IPR000203">
    <property type="entry name" value="GPS"/>
</dbReference>
<dbReference type="PROSITE" id="PS50287">
    <property type="entry name" value="SRCR_2"/>
    <property type="match status" value="1"/>
</dbReference>
<feature type="transmembrane region" description="Helical" evidence="7">
    <location>
        <begin position="452"/>
        <end position="475"/>
    </location>
</feature>
<dbReference type="Pfam" id="PF01825">
    <property type="entry name" value="GPS"/>
    <property type="match status" value="1"/>
</dbReference>
<evidence type="ECO:0000256" key="5">
    <source>
        <dbReference type="ARBA" id="ARBA00023157"/>
    </source>
</evidence>
<dbReference type="PROSITE" id="PS50221">
    <property type="entry name" value="GAIN_B"/>
    <property type="match status" value="1"/>
</dbReference>
<dbReference type="SUPFAM" id="SSF56487">
    <property type="entry name" value="SRCR-like"/>
    <property type="match status" value="2"/>
</dbReference>
<dbReference type="InterPro" id="IPR046338">
    <property type="entry name" value="GAIN_dom_sf"/>
</dbReference>
<dbReference type="SMART" id="SM00303">
    <property type="entry name" value="GPS"/>
    <property type="match status" value="1"/>
</dbReference>
<feature type="transmembrane region" description="Helical" evidence="7">
    <location>
        <begin position="487"/>
        <end position="506"/>
    </location>
</feature>
<dbReference type="Gene3D" id="2.60.220.50">
    <property type="match status" value="1"/>
</dbReference>
<evidence type="ECO:0000256" key="2">
    <source>
        <dbReference type="ARBA" id="ARBA00022692"/>
    </source>
</evidence>
<evidence type="ECO:0000259" key="10">
    <source>
        <dbReference type="PROSITE" id="PS50287"/>
    </source>
</evidence>
<feature type="transmembrane region" description="Helical" evidence="7">
    <location>
        <begin position="512"/>
        <end position="535"/>
    </location>
</feature>
<evidence type="ECO:0000256" key="4">
    <source>
        <dbReference type="ARBA" id="ARBA00023136"/>
    </source>
</evidence>
<reference evidence="11" key="1">
    <citation type="submission" date="2022-11" db="EMBL/GenBank/DDBJ databases">
        <title>Centuries of genome instability and evolution in soft-shell clam transmissible cancer (bioRxiv).</title>
        <authorList>
            <person name="Hart S.F.M."/>
            <person name="Yonemitsu M.A."/>
            <person name="Giersch R.M."/>
            <person name="Beal B.F."/>
            <person name="Arriagada G."/>
            <person name="Davis B.W."/>
            <person name="Ostrander E.A."/>
            <person name="Goff S.P."/>
            <person name="Metzger M.J."/>
        </authorList>
    </citation>
    <scope>NUCLEOTIDE SEQUENCE</scope>
    <source>
        <strain evidence="11">MELC-2E11</strain>
        <tissue evidence="11">Siphon/mantle</tissue>
    </source>
</reference>
<evidence type="ECO:0000256" key="6">
    <source>
        <dbReference type="PROSITE-ProRule" id="PRU00196"/>
    </source>
</evidence>
<dbReference type="Proteomes" id="UP001164746">
    <property type="component" value="Chromosome 3"/>
</dbReference>
<proteinExistence type="predicted"/>
<dbReference type="PANTHER" id="PTHR12011:SF347">
    <property type="entry name" value="FI21270P1-RELATED"/>
    <property type="match status" value="1"/>
</dbReference>
<dbReference type="Pfam" id="PF00002">
    <property type="entry name" value="7tm_2"/>
    <property type="match status" value="1"/>
</dbReference>
<gene>
    <name evidence="11" type="ORF">MAR_023173</name>
</gene>
<dbReference type="InterPro" id="IPR001190">
    <property type="entry name" value="SRCR"/>
</dbReference>
<dbReference type="SMART" id="SM00202">
    <property type="entry name" value="SR"/>
    <property type="match status" value="2"/>
</dbReference>
<dbReference type="Gene3D" id="3.10.250.10">
    <property type="entry name" value="SRCR-like domain"/>
    <property type="match status" value="2"/>
</dbReference>
<evidence type="ECO:0000259" key="9">
    <source>
        <dbReference type="PROSITE" id="PS50261"/>
    </source>
</evidence>
<name>A0ABY7DR41_MYAAR</name>
<dbReference type="PRINTS" id="PR00258">
    <property type="entry name" value="SPERACTRCPTR"/>
</dbReference>
<organism evidence="11 12">
    <name type="scientific">Mya arenaria</name>
    <name type="common">Soft-shell clam</name>
    <dbReference type="NCBI Taxonomy" id="6604"/>
    <lineage>
        <taxon>Eukaryota</taxon>
        <taxon>Metazoa</taxon>
        <taxon>Spiralia</taxon>
        <taxon>Lophotrochozoa</taxon>
        <taxon>Mollusca</taxon>
        <taxon>Bivalvia</taxon>
        <taxon>Autobranchia</taxon>
        <taxon>Heteroconchia</taxon>
        <taxon>Euheterodonta</taxon>
        <taxon>Imparidentia</taxon>
        <taxon>Neoheterodontei</taxon>
        <taxon>Myida</taxon>
        <taxon>Myoidea</taxon>
        <taxon>Myidae</taxon>
        <taxon>Mya</taxon>
    </lineage>
</organism>
<protein>
    <submittedName>
        <fullName evidence="11">AGRL3-like protein</fullName>
    </submittedName>
</protein>
<sequence length="598" mass="66051">MCYTNIILVFVITDYIISSSIIGISVAIGQGGNDDVYHSGDSVSTLQPTLKDETQVRLVDGHTNNEGRVEVYANGHWGTICDTSFDTNDALVVCKMLKLNNGFGNSNCDHYEDVGVICASDSAQAQVRLVDGLTNSEGRVEVYKYGLWGTVCRDDFESNDALVVFNGSLNSTEALSRLKQETNILTTDSKHLPTAGDLQNVNQILDKVIDDIEINSVTIVNDTDSFFEVANNLLDGNSTSSWKSLINDKGVGADSVINTIDRFITKVVNTSVTVLNKTFEKPNLLLMIEIGEVDRCDNIMFPSTAANTKQAKDSMGDQIVVGCGTEIGKKVFSGSLFKNMSGMLPSTTDIDSLDSSINGPVLAFSFYGHELRKEDVMLTFHVFDKKLRKPACSFWDTNQSEKGHWSTNGCTLKHFDTKKRTVSCHCDHLTNFAVLMSPAITTETETIHHRRLGVLSIVGCSISIIGLVLTITTYVCFWRAVRSNRSVLLLNLCTVLVLAYVLFLAGVNFTSHHAVCTSIAVLLHYIFLAAFFLMLSEGWGPYLHRSVHNGSEEILGCRKIKRDVQRINCITDEYAVYMYVEKVESENVIVDIIHLSIN</sequence>
<evidence type="ECO:0000313" key="11">
    <source>
        <dbReference type="EMBL" id="WAQ98800.1"/>
    </source>
</evidence>
<accession>A0ABY7DR41</accession>
<keyword evidence="3 7" id="KW-1133">Transmembrane helix</keyword>
<dbReference type="InterPro" id="IPR057244">
    <property type="entry name" value="GAIN_B"/>
</dbReference>
<dbReference type="EMBL" id="CP111014">
    <property type="protein sequence ID" value="WAQ98800.1"/>
    <property type="molecule type" value="Genomic_DNA"/>
</dbReference>